<feature type="domain" description="Leucine-binding protein" evidence="4">
    <location>
        <begin position="33"/>
        <end position="372"/>
    </location>
</feature>
<evidence type="ECO:0000259" key="4">
    <source>
        <dbReference type="Pfam" id="PF13458"/>
    </source>
</evidence>
<dbReference type="CDD" id="cd06333">
    <property type="entry name" value="PBP1_ABC_RPA1789-like"/>
    <property type="match status" value="1"/>
</dbReference>
<dbReference type="Pfam" id="PF13458">
    <property type="entry name" value="Peripla_BP_6"/>
    <property type="match status" value="1"/>
</dbReference>
<dbReference type="InterPro" id="IPR051010">
    <property type="entry name" value="BCAA_transport"/>
</dbReference>
<dbReference type="EMBL" id="FXUL01000002">
    <property type="protein sequence ID" value="SMP49745.1"/>
    <property type="molecule type" value="Genomic_DNA"/>
</dbReference>
<dbReference type="SUPFAM" id="SSF53822">
    <property type="entry name" value="Periplasmic binding protein-like I"/>
    <property type="match status" value="1"/>
</dbReference>
<dbReference type="PANTHER" id="PTHR30483">
    <property type="entry name" value="LEUCINE-SPECIFIC-BINDING PROTEIN"/>
    <property type="match status" value="1"/>
</dbReference>
<feature type="signal peptide" evidence="3">
    <location>
        <begin position="1"/>
        <end position="32"/>
    </location>
</feature>
<dbReference type="PANTHER" id="PTHR30483:SF38">
    <property type="entry name" value="BLR7848 PROTEIN"/>
    <property type="match status" value="1"/>
</dbReference>
<sequence length="392" mass="41465">MRITSPALPRLKAGILAFAAVAGLVAAAPAMAQIKIGVTISSTGPAASLGIPEKNAIALLPREIGGKKVDYIILDDASDTNTTVTNTRKLIAEEKVDAIIGSTTTPNSLAMVDVIGEGKTPTISLASSNRIIEPMDANRAWMFKTPQTDTMMATAIAQHMSDNGVKTMGFIGFSDALGENFLIEVSKFAELKKIKVIAVERFSRTDTSVTGQVLKVVGARPDAVVIGGFGTPAALPVKALVERGYKGPIYHNHGVANSDFLRVCGKDCDGTFLATGPVMVPAQLPESNPTRKAALDFSKKYEAIHGAGSVAAFASYAWDAGLLLQRAIPEALKKAQPGTPEFRSALRDALEGIKDLPTTNGIVNMSAKDHLGLDARARVMVQIRNGGWRYLP</sequence>
<dbReference type="Gene3D" id="3.40.50.2300">
    <property type="match status" value="2"/>
</dbReference>
<reference evidence="5 6" key="1">
    <citation type="submission" date="2017-05" db="EMBL/GenBank/DDBJ databases">
        <authorList>
            <person name="Varghese N."/>
            <person name="Submissions S."/>
        </authorList>
    </citation>
    <scope>NUCLEOTIDE SEQUENCE [LARGE SCALE GENOMIC DNA]</scope>
    <source>
        <strain evidence="5 6">DSM 26001</strain>
    </source>
</reference>
<protein>
    <submittedName>
        <fullName evidence="5">Amino acid/amide ABC transporter substrate-binding protein, HAAT family</fullName>
    </submittedName>
</protein>
<evidence type="ECO:0000256" key="2">
    <source>
        <dbReference type="ARBA" id="ARBA00022729"/>
    </source>
</evidence>
<evidence type="ECO:0000313" key="6">
    <source>
        <dbReference type="Proteomes" id="UP001158049"/>
    </source>
</evidence>
<evidence type="ECO:0000256" key="3">
    <source>
        <dbReference type="SAM" id="SignalP"/>
    </source>
</evidence>
<gene>
    <name evidence="5" type="ORF">SAMN06295970_102308</name>
</gene>
<keyword evidence="6" id="KW-1185">Reference proteome</keyword>
<comment type="similarity">
    <text evidence="1">Belongs to the leucine-binding protein family.</text>
</comment>
<name>A0ABY1PV01_9BURK</name>
<accession>A0ABY1PV01</accession>
<organism evidence="5 6">
    <name type="scientific">Noviherbaspirillum suwonense</name>
    <dbReference type="NCBI Taxonomy" id="1224511"/>
    <lineage>
        <taxon>Bacteria</taxon>
        <taxon>Pseudomonadati</taxon>
        <taxon>Pseudomonadota</taxon>
        <taxon>Betaproteobacteria</taxon>
        <taxon>Burkholderiales</taxon>
        <taxon>Oxalobacteraceae</taxon>
        <taxon>Noviherbaspirillum</taxon>
    </lineage>
</organism>
<dbReference type="InterPro" id="IPR028082">
    <property type="entry name" value="Peripla_BP_I"/>
</dbReference>
<dbReference type="Proteomes" id="UP001158049">
    <property type="component" value="Unassembled WGS sequence"/>
</dbReference>
<proteinExistence type="inferred from homology"/>
<evidence type="ECO:0000313" key="5">
    <source>
        <dbReference type="EMBL" id="SMP49745.1"/>
    </source>
</evidence>
<comment type="caution">
    <text evidence="5">The sequence shown here is derived from an EMBL/GenBank/DDBJ whole genome shotgun (WGS) entry which is preliminary data.</text>
</comment>
<dbReference type="InterPro" id="IPR028081">
    <property type="entry name" value="Leu-bd"/>
</dbReference>
<evidence type="ECO:0000256" key="1">
    <source>
        <dbReference type="ARBA" id="ARBA00010062"/>
    </source>
</evidence>
<dbReference type="RefSeq" id="WP_430438434.1">
    <property type="nucleotide sequence ID" value="NZ_FXUL01000002.1"/>
</dbReference>
<keyword evidence="2 3" id="KW-0732">Signal</keyword>
<feature type="chain" id="PRO_5045463826" evidence="3">
    <location>
        <begin position="33"/>
        <end position="392"/>
    </location>
</feature>